<gene>
    <name evidence="2" type="ORF">EB837_26980</name>
</gene>
<name>A0A3N2RFJ0_9ENTR</name>
<accession>A0A3N2RFJ0</accession>
<dbReference type="Proteomes" id="UP000268051">
    <property type="component" value="Unassembled WGS sequence"/>
</dbReference>
<evidence type="ECO:0000259" key="1">
    <source>
        <dbReference type="Pfam" id="PF06594"/>
    </source>
</evidence>
<comment type="caution">
    <text evidence="2">The sequence shown here is derived from an EMBL/GenBank/DDBJ whole genome shotgun (WGS) entry which is preliminary data.</text>
</comment>
<evidence type="ECO:0000313" key="3">
    <source>
        <dbReference type="Proteomes" id="UP000268051"/>
    </source>
</evidence>
<proteinExistence type="predicted"/>
<sequence length="85" mass="9453">GDIDTLRFGEGINPEDVILQRKITTGLKAADSLIITFRDSTDSITIDNFFSGTKYQVEAFIFTDGTVWHVDTIKARLLEGADDDQ</sequence>
<dbReference type="RefSeq" id="WP_221181532.1">
    <property type="nucleotide sequence ID" value="NZ_RHFN01000201.1"/>
</dbReference>
<evidence type="ECO:0000313" key="2">
    <source>
        <dbReference type="EMBL" id="ROU06136.1"/>
    </source>
</evidence>
<feature type="non-terminal residue" evidence="2">
    <location>
        <position position="1"/>
    </location>
</feature>
<feature type="non-terminal residue" evidence="2">
    <location>
        <position position="85"/>
    </location>
</feature>
<dbReference type="InterPro" id="IPR010566">
    <property type="entry name" value="Haemolys_ca-bd"/>
</dbReference>
<protein>
    <recommendedName>
        <fullName evidence="1">Haemolysin-type calcium binding-related domain-containing protein</fullName>
    </recommendedName>
</protein>
<dbReference type="EMBL" id="RHFN01000201">
    <property type="protein sequence ID" value="ROU06136.1"/>
    <property type="molecule type" value="Genomic_DNA"/>
</dbReference>
<organism evidence="2 3">
    <name type="scientific">Kluyvera ascorbata</name>
    <dbReference type="NCBI Taxonomy" id="51288"/>
    <lineage>
        <taxon>Bacteria</taxon>
        <taxon>Pseudomonadati</taxon>
        <taxon>Pseudomonadota</taxon>
        <taxon>Gammaproteobacteria</taxon>
        <taxon>Enterobacterales</taxon>
        <taxon>Enterobacteriaceae</taxon>
        <taxon>Kluyvera</taxon>
    </lineage>
</organism>
<dbReference type="Pfam" id="PF06594">
    <property type="entry name" value="HCBP_related"/>
    <property type="match status" value="1"/>
</dbReference>
<feature type="domain" description="Haemolysin-type calcium binding-related" evidence="1">
    <location>
        <begin position="33"/>
        <end position="71"/>
    </location>
</feature>
<reference evidence="2 3" key="1">
    <citation type="submission" date="2018-10" db="EMBL/GenBank/DDBJ databases">
        <title>Horizontal transference of carbapenem resistance between Klebsiella pneumoniae and Kluyvera ascorbata during abdominal infection: a case report.</title>
        <authorList>
            <person name="Raro O.H.F."/>
            <person name="Lima-Morales D."/>
            <person name="Barth A.L."/>
            <person name="Paim T.G.S."/>
            <person name="Mott M.P."/>
            <person name="Riche C.V.W."/>
            <person name="Teixeira U.F."/>
            <person name="Waechter F."/>
            <person name="Dias C.A.G."/>
        </authorList>
    </citation>
    <scope>NUCLEOTIDE SEQUENCE [LARGE SCALE GENOMIC DNA]</scope>
    <source>
        <strain evidence="2 3">OT2</strain>
    </source>
</reference>
<dbReference type="AlphaFoldDB" id="A0A3N2RFJ0"/>